<keyword evidence="2" id="KW-0808">Transferase</keyword>
<dbReference type="SUPFAM" id="SSF53474">
    <property type="entry name" value="alpha/beta-Hydrolases"/>
    <property type="match status" value="1"/>
</dbReference>
<feature type="domain" description="AB hydrolase-1" evidence="5">
    <location>
        <begin position="154"/>
        <end position="390"/>
    </location>
</feature>
<sequence>MTSSCFWGAPGFIPQSKSIGCKRRHARRGSPTLGATINERSANVQGNGARVDSNGAASTSTATPKLNGSQTTPRVAATEQRCQAAVGRESPQVAQVALDPAATPLLDLNAATFQGDDPNRIRLRDLILNDGGPPRFISPYIPGRAPRATQDDLPLMVYLPGIDGTGLAASRQFPYLADAFDLHALSIPSQDRTPFEALVKLTEEYLEIIVMQCPPERPVYLLGESFGGVMALAVAEARPDLVDRVVLVNPATSFADSLWPALGPLLPQVPKELYSAVPVALAPVLGNPILLAAFGVDRKAPLQEQAVAFGQGVASLLPQLSALTEILPPPTLAWKLQLLQEGNRQLASKMKNVSQRVLMLVGGGDWLIPSEAEGKRLEKILPRCNVKVFPFRSHALLQEAGINLVDIIKDEGFYVQERVLSAPVNERGRNSFGEAAPIELPTAQELATYADKSYTTFIRRLVSPVFFSTAEDGSTQSGLAGVPNDRPMLLVGNHQTFALDLGLFVEQIVRERGFLPRGLAHPAIFSSQNEDQSSASFRSIMTTFGAVPVGGRNFFRLMQNGEAVLLFPGGVREAYKGKGQEYRLFWPRRPEFIRMAARYGATIVPFAGVGAEEGFDMLLDSEQIRSIPVLGSMIDERSRKTIPRARRGVSQGDLEEELFIAPLAVPKAPQRFYYKFGRPVRTSREDQNNPERVQQLYQEVKGEVESGISYLLQKRETDRYRHFLPRILYETASGGRQAPTFELP</sequence>
<dbReference type="AlphaFoldDB" id="A0AAV1I9H8"/>
<evidence type="ECO:0000256" key="1">
    <source>
        <dbReference type="ARBA" id="ARBA00005420"/>
    </source>
</evidence>
<dbReference type="GO" id="GO:0016020">
    <property type="term" value="C:membrane"/>
    <property type="evidence" value="ECO:0007669"/>
    <property type="project" value="TreeGrafter"/>
</dbReference>
<evidence type="ECO:0000256" key="4">
    <source>
        <dbReference type="SAM" id="MobiDB-lite"/>
    </source>
</evidence>
<dbReference type="SUPFAM" id="SSF69593">
    <property type="entry name" value="Glycerol-3-phosphate (1)-acyltransferase"/>
    <property type="match status" value="1"/>
</dbReference>
<organism evidence="6 7">
    <name type="scientific">Coccomyxa viridis</name>
    <dbReference type="NCBI Taxonomy" id="1274662"/>
    <lineage>
        <taxon>Eukaryota</taxon>
        <taxon>Viridiplantae</taxon>
        <taxon>Chlorophyta</taxon>
        <taxon>core chlorophytes</taxon>
        <taxon>Trebouxiophyceae</taxon>
        <taxon>Trebouxiophyceae incertae sedis</taxon>
        <taxon>Coccomyxaceae</taxon>
        <taxon>Coccomyxa</taxon>
    </lineage>
</organism>
<evidence type="ECO:0000313" key="6">
    <source>
        <dbReference type="EMBL" id="CAK0783752.1"/>
    </source>
</evidence>
<dbReference type="EMBL" id="CAUYUE010000009">
    <property type="protein sequence ID" value="CAK0783752.1"/>
    <property type="molecule type" value="Genomic_DNA"/>
</dbReference>
<dbReference type="InterPro" id="IPR000073">
    <property type="entry name" value="AB_hydrolase_1"/>
</dbReference>
<gene>
    <name evidence="6" type="ORF">CVIRNUC_006951</name>
</gene>
<dbReference type="PANTHER" id="PTHR22753">
    <property type="entry name" value="TRANSMEMBRANE PROTEIN 68"/>
    <property type="match status" value="1"/>
</dbReference>
<dbReference type="InterPro" id="IPR029058">
    <property type="entry name" value="AB_hydrolase_fold"/>
</dbReference>
<dbReference type="GO" id="GO:0004144">
    <property type="term" value="F:diacylglycerol O-acyltransferase activity"/>
    <property type="evidence" value="ECO:0007669"/>
    <property type="project" value="UniProtKB-ARBA"/>
</dbReference>
<proteinExistence type="inferred from homology"/>
<evidence type="ECO:0000313" key="7">
    <source>
        <dbReference type="Proteomes" id="UP001314263"/>
    </source>
</evidence>
<comment type="similarity">
    <text evidence="1">Belongs to the diacylglycerol acyltransferase family.</text>
</comment>
<dbReference type="PANTHER" id="PTHR22753:SF14">
    <property type="entry name" value="MONOACYLGLYCEROL_DIACYLGLYCEROL O-ACYLTRANSFERASE"/>
    <property type="match status" value="1"/>
</dbReference>
<accession>A0AAV1I9H8</accession>
<keyword evidence="3" id="KW-0012">Acyltransferase</keyword>
<dbReference type="Gene3D" id="3.40.50.1820">
    <property type="entry name" value="alpha/beta hydrolase"/>
    <property type="match status" value="1"/>
</dbReference>
<dbReference type="InterPro" id="IPR007130">
    <property type="entry name" value="DAGAT"/>
</dbReference>
<feature type="compositionally biased region" description="Polar residues" evidence="4">
    <location>
        <begin position="55"/>
        <end position="73"/>
    </location>
</feature>
<reference evidence="6 7" key="1">
    <citation type="submission" date="2023-10" db="EMBL/GenBank/DDBJ databases">
        <authorList>
            <person name="Maclean D."/>
            <person name="Macfadyen A."/>
        </authorList>
    </citation>
    <scope>NUCLEOTIDE SEQUENCE [LARGE SCALE GENOMIC DNA]</scope>
</reference>
<feature type="region of interest" description="Disordered" evidence="4">
    <location>
        <begin position="42"/>
        <end position="74"/>
    </location>
</feature>
<name>A0AAV1I9H8_9CHLO</name>
<dbReference type="CDD" id="cd07987">
    <property type="entry name" value="LPLAT_MGAT-like"/>
    <property type="match status" value="1"/>
</dbReference>
<protein>
    <recommendedName>
        <fullName evidence="5">AB hydrolase-1 domain-containing protein</fullName>
    </recommendedName>
</protein>
<dbReference type="Pfam" id="PF03982">
    <property type="entry name" value="DAGAT"/>
    <property type="match status" value="1"/>
</dbReference>
<comment type="caution">
    <text evidence="6">The sequence shown here is derived from an EMBL/GenBank/DDBJ whole genome shotgun (WGS) entry which is preliminary data.</text>
</comment>
<dbReference type="Proteomes" id="UP001314263">
    <property type="component" value="Unassembled WGS sequence"/>
</dbReference>
<evidence type="ECO:0000256" key="3">
    <source>
        <dbReference type="ARBA" id="ARBA00023315"/>
    </source>
</evidence>
<evidence type="ECO:0000259" key="5">
    <source>
        <dbReference type="Pfam" id="PF00561"/>
    </source>
</evidence>
<evidence type="ECO:0000256" key="2">
    <source>
        <dbReference type="ARBA" id="ARBA00022679"/>
    </source>
</evidence>
<dbReference type="Pfam" id="PF00561">
    <property type="entry name" value="Abhydrolase_1"/>
    <property type="match status" value="1"/>
</dbReference>
<keyword evidence="7" id="KW-1185">Reference proteome</keyword>